<sequence length="431" mass="47722">MAANDPSDPYAERQLIGLALVHADQARVREAFQSVRSGDWTITRHTDIAAVLSDMLRDGIPVSAVTVHGELVRRGTTTVPQDWLTDIAQEAWQPETAPKIAETILRHSANRTLVKGLRAALADLESPEGTTVHKVSAQLRAWCERAESTAAPASPAGPTPMGEFLSVATRYDWLVAGLLERGERLVLTGSEGGGKSVLCSQIAACIAGGIHPFTAEIFSGTPEHRVLVIDCENSAAQSRRRYGWITRRVDQARQQVGADRVPWSQRTAIEVRPAGIDLLNGADVAWLESHISAWQPDVLVLGPLYKLHHQDPSSEPAAREIAWVIDGLRERYQFAVITEAHSGNGTDTTGRRNMRPIGSSLWRRWPEYGFGLAPKQGAAQTNGRDQDVDVVAWRGSREERCWPNELRWGETLPWRPEDEYFDRASEWSNNQ</sequence>
<dbReference type="SUPFAM" id="SSF52540">
    <property type="entry name" value="P-loop containing nucleoside triphosphate hydrolases"/>
    <property type="match status" value="1"/>
</dbReference>
<evidence type="ECO:0000256" key="1">
    <source>
        <dbReference type="ARBA" id="ARBA00022705"/>
    </source>
</evidence>
<dbReference type="EMBL" id="QZFU01000010">
    <property type="protein sequence ID" value="RJO79335.1"/>
    <property type="molecule type" value="Genomic_DNA"/>
</dbReference>
<proteinExistence type="predicted"/>
<dbReference type="Gene3D" id="3.40.50.300">
    <property type="entry name" value="P-loop containing nucleotide triphosphate hydrolases"/>
    <property type="match status" value="1"/>
</dbReference>
<evidence type="ECO:0000259" key="3">
    <source>
        <dbReference type="Pfam" id="PF00772"/>
    </source>
</evidence>
<keyword evidence="1" id="KW-0235">DNA replication</keyword>
<dbReference type="GO" id="GO:0003678">
    <property type="term" value="F:DNA helicase activity"/>
    <property type="evidence" value="ECO:0007669"/>
    <property type="project" value="InterPro"/>
</dbReference>
<dbReference type="OrthoDB" id="4926055at2"/>
<evidence type="ECO:0000313" key="5">
    <source>
        <dbReference type="Proteomes" id="UP000266677"/>
    </source>
</evidence>
<organism evidence="4 5">
    <name type="scientific">Nocardia panacis</name>
    <dbReference type="NCBI Taxonomy" id="2340916"/>
    <lineage>
        <taxon>Bacteria</taxon>
        <taxon>Bacillati</taxon>
        <taxon>Actinomycetota</taxon>
        <taxon>Actinomycetes</taxon>
        <taxon>Mycobacteriales</taxon>
        <taxon>Nocardiaceae</taxon>
        <taxon>Nocardia</taxon>
    </lineage>
</organism>
<evidence type="ECO:0000313" key="4">
    <source>
        <dbReference type="EMBL" id="RJO79335.1"/>
    </source>
</evidence>
<accession>A0A3A4KT62</accession>
<dbReference type="SUPFAM" id="SSF48024">
    <property type="entry name" value="N-terminal domain of DnaB helicase"/>
    <property type="match status" value="1"/>
</dbReference>
<dbReference type="GO" id="GO:0003677">
    <property type="term" value="F:DNA binding"/>
    <property type="evidence" value="ECO:0007669"/>
    <property type="project" value="UniProtKB-KW"/>
</dbReference>
<dbReference type="GO" id="GO:0006260">
    <property type="term" value="P:DNA replication"/>
    <property type="evidence" value="ECO:0007669"/>
    <property type="project" value="UniProtKB-KW"/>
</dbReference>
<evidence type="ECO:0000256" key="2">
    <source>
        <dbReference type="ARBA" id="ARBA00023125"/>
    </source>
</evidence>
<keyword evidence="2" id="KW-0238">DNA-binding</keyword>
<dbReference type="InterPro" id="IPR016136">
    <property type="entry name" value="DNA_helicase_N/primase_C"/>
</dbReference>
<dbReference type="AlphaFoldDB" id="A0A3A4KT62"/>
<dbReference type="RefSeq" id="WP_120037762.1">
    <property type="nucleotide sequence ID" value="NZ_QZFU01000010.1"/>
</dbReference>
<dbReference type="InterPro" id="IPR027417">
    <property type="entry name" value="P-loop_NTPase"/>
</dbReference>
<reference evidence="4 5" key="1">
    <citation type="submission" date="2018-09" db="EMBL/GenBank/DDBJ databases">
        <title>YIM PH21274 draft genome.</title>
        <authorList>
            <person name="Miao C."/>
        </authorList>
    </citation>
    <scope>NUCLEOTIDE SEQUENCE [LARGE SCALE GENOMIC DNA]</scope>
    <source>
        <strain evidence="4 5">YIM PH 21724</strain>
    </source>
</reference>
<dbReference type="GO" id="GO:0005524">
    <property type="term" value="F:ATP binding"/>
    <property type="evidence" value="ECO:0007669"/>
    <property type="project" value="InterPro"/>
</dbReference>
<feature type="domain" description="DNA helicase DnaB-like N-terminal" evidence="3">
    <location>
        <begin position="6"/>
        <end position="104"/>
    </location>
</feature>
<dbReference type="Gene3D" id="1.10.860.10">
    <property type="entry name" value="DNAb Helicase, Chain A"/>
    <property type="match status" value="1"/>
</dbReference>
<name>A0A3A4KT62_9NOCA</name>
<dbReference type="InterPro" id="IPR007693">
    <property type="entry name" value="DNA_helicase_DnaB-like_N"/>
</dbReference>
<keyword evidence="5" id="KW-1185">Reference proteome</keyword>
<gene>
    <name evidence="4" type="ORF">D5S18_03110</name>
</gene>
<dbReference type="Proteomes" id="UP000266677">
    <property type="component" value="Unassembled WGS sequence"/>
</dbReference>
<comment type="caution">
    <text evidence="4">The sequence shown here is derived from an EMBL/GenBank/DDBJ whole genome shotgun (WGS) entry which is preliminary data.</text>
</comment>
<dbReference type="InterPro" id="IPR036185">
    <property type="entry name" value="DNA_heli_DnaB-like_N_sf"/>
</dbReference>
<dbReference type="Pfam" id="PF13481">
    <property type="entry name" value="AAA_25"/>
    <property type="match status" value="1"/>
</dbReference>
<dbReference type="Pfam" id="PF00772">
    <property type="entry name" value="DnaB"/>
    <property type="match status" value="1"/>
</dbReference>
<protein>
    <recommendedName>
        <fullName evidence="3">DNA helicase DnaB-like N-terminal domain-containing protein</fullName>
    </recommendedName>
</protein>